<evidence type="ECO:0000256" key="1">
    <source>
        <dbReference type="SAM" id="Phobius"/>
    </source>
</evidence>
<feature type="transmembrane region" description="Helical" evidence="1">
    <location>
        <begin position="7"/>
        <end position="31"/>
    </location>
</feature>
<dbReference type="OrthoDB" id="270779at2157"/>
<keyword evidence="1" id="KW-0472">Membrane</keyword>
<reference evidence="2 3" key="1">
    <citation type="journal article" date="2019" name="Int. J. Syst. Evol. Microbiol.">
        <title>The Global Catalogue of Microorganisms (GCM) 10K type strain sequencing project: providing services to taxonomists for standard genome sequencing and annotation.</title>
        <authorList>
            <consortium name="The Broad Institute Genomics Platform"/>
            <consortium name="The Broad Institute Genome Sequencing Center for Infectious Disease"/>
            <person name="Wu L."/>
            <person name="Ma J."/>
        </authorList>
    </citation>
    <scope>NUCLEOTIDE SEQUENCE [LARGE SCALE GENOMIC DNA]</scope>
    <source>
        <strain evidence="2 3">JCM 19585</strain>
    </source>
</reference>
<keyword evidence="3" id="KW-1185">Reference proteome</keyword>
<dbReference type="Proteomes" id="UP000628840">
    <property type="component" value="Unassembled WGS sequence"/>
</dbReference>
<dbReference type="Pfam" id="PF23955">
    <property type="entry name" value="DUF7284"/>
    <property type="match status" value="1"/>
</dbReference>
<dbReference type="InterPro" id="IPR055708">
    <property type="entry name" value="DUF7284"/>
</dbReference>
<organism evidence="2 3">
    <name type="scientific">Halarchaeum grantii</name>
    <dbReference type="NCBI Taxonomy" id="1193105"/>
    <lineage>
        <taxon>Archaea</taxon>
        <taxon>Methanobacteriati</taxon>
        <taxon>Methanobacteriota</taxon>
        <taxon>Stenosarchaea group</taxon>
        <taxon>Halobacteria</taxon>
        <taxon>Halobacteriales</taxon>
        <taxon>Halobacteriaceae</taxon>
    </lineage>
</organism>
<evidence type="ECO:0000313" key="2">
    <source>
        <dbReference type="EMBL" id="GGL32538.1"/>
    </source>
</evidence>
<evidence type="ECO:0000313" key="3">
    <source>
        <dbReference type="Proteomes" id="UP000628840"/>
    </source>
</evidence>
<gene>
    <name evidence="2" type="ORF">GCM10009037_15220</name>
</gene>
<dbReference type="RefSeq" id="WP_188882006.1">
    <property type="nucleotide sequence ID" value="NZ_BMPF01000002.1"/>
</dbReference>
<dbReference type="EMBL" id="BMPF01000002">
    <property type="protein sequence ID" value="GGL32538.1"/>
    <property type="molecule type" value="Genomic_DNA"/>
</dbReference>
<protein>
    <submittedName>
        <fullName evidence="2">Uncharacterized protein</fullName>
    </submittedName>
</protein>
<keyword evidence="1" id="KW-1133">Transmembrane helix</keyword>
<sequence>MSDDRGLSTVLDVAVCVILVAAGVVALTTVVPDDSAPDTTDPSATARAVLDSTASVTVANRTVHGTLAALLVDAAVADGRDRVPGYADAVSTAATRSLADTTRTAALTATWRPEDPCRAVDVTAGPTPPRGVGVDAVTLSVPTADDACGDAPVHLTVRTWSP</sequence>
<accession>A0A830F9L7</accession>
<dbReference type="AlphaFoldDB" id="A0A830F9L7"/>
<comment type="caution">
    <text evidence="2">The sequence shown here is derived from an EMBL/GenBank/DDBJ whole genome shotgun (WGS) entry which is preliminary data.</text>
</comment>
<name>A0A830F9L7_9EURY</name>
<keyword evidence="1" id="KW-0812">Transmembrane</keyword>
<proteinExistence type="predicted"/>